<evidence type="ECO:0000313" key="5">
    <source>
        <dbReference type="Proteomes" id="UP000199628"/>
    </source>
</evidence>
<keyword evidence="2" id="KW-0472">Membrane</keyword>
<feature type="transmembrane region" description="Helical" evidence="2">
    <location>
        <begin position="213"/>
        <end position="233"/>
    </location>
</feature>
<protein>
    <submittedName>
        <fullName evidence="4">MJ0042 family finger-like domain-containing protein</fullName>
    </submittedName>
</protein>
<evidence type="ECO:0000256" key="2">
    <source>
        <dbReference type="SAM" id="Phobius"/>
    </source>
</evidence>
<sequence length="274" mass="30057">MRLTCPNCDAQYEVPDEVIPAEGRDVQCSDCGHTWFQPAAGDAVKGAGDEEDFAPPLPDDLAAMDAPRQARARDDEFEEEEDDDDRDFSAVGTQSTMPEGRGIDSDISGILREEAEREARLRAREAEALESQPDLGLDAYPGDEPERRAREAHNRMARIRGEEPEIEEQVAGSRRGLLPDIEEINSTLRGSETKAGTPAPVTHERARKQRSGGFTRGLVVMLVFGAVLFLLYANAPHIARSVPQADPMLSAYVALVDQARLWLDAQVAALVPRP</sequence>
<gene>
    <name evidence="4" type="ORF">SAMN04488239_103133</name>
</gene>
<proteinExistence type="predicted"/>
<keyword evidence="2" id="KW-1133">Transmembrane helix</keyword>
<dbReference type="OrthoDB" id="7159357at2"/>
<dbReference type="NCBIfam" id="TIGR02098">
    <property type="entry name" value="MJ0042_CXXC"/>
    <property type="match status" value="1"/>
</dbReference>
<dbReference type="Proteomes" id="UP000199628">
    <property type="component" value="Unassembled WGS sequence"/>
</dbReference>
<evidence type="ECO:0000259" key="3">
    <source>
        <dbReference type="Pfam" id="PF13717"/>
    </source>
</evidence>
<feature type="region of interest" description="Disordered" evidence="1">
    <location>
        <begin position="43"/>
        <end position="109"/>
    </location>
</feature>
<reference evidence="5" key="1">
    <citation type="submission" date="2016-10" db="EMBL/GenBank/DDBJ databases">
        <authorList>
            <person name="Varghese N."/>
            <person name="Submissions S."/>
        </authorList>
    </citation>
    <scope>NUCLEOTIDE SEQUENCE [LARGE SCALE GENOMIC DNA]</scope>
    <source>
        <strain evidence="5">CGMCC 1.9108</strain>
    </source>
</reference>
<evidence type="ECO:0000313" key="4">
    <source>
        <dbReference type="EMBL" id="SDC67482.1"/>
    </source>
</evidence>
<dbReference type="AlphaFoldDB" id="A0A1G6NHU6"/>
<feature type="compositionally biased region" description="Acidic residues" evidence="1">
    <location>
        <begin position="75"/>
        <end position="86"/>
    </location>
</feature>
<accession>A0A1G6NHU6</accession>
<dbReference type="RefSeq" id="WP_093028451.1">
    <property type="nucleotide sequence ID" value="NZ_FMZV01000003.1"/>
</dbReference>
<evidence type="ECO:0000256" key="1">
    <source>
        <dbReference type="SAM" id="MobiDB-lite"/>
    </source>
</evidence>
<keyword evidence="5" id="KW-1185">Reference proteome</keyword>
<feature type="domain" description="Zinc finger/thioredoxin putative" evidence="3">
    <location>
        <begin position="1"/>
        <end position="36"/>
    </location>
</feature>
<dbReference type="STRING" id="639004.SAMN04488239_103133"/>
<dbReference type="InterPro" id="IPR011723">
    <property type="entry name" value="Znf/thioredoxin_put"/>
</dbReference>
<keyword evidence="2" id="KW-0812">Transmembrane</keyword>
<organism evidence="4 5">
    <name type="scientific">Ruegeria marina</name>
    <dbReference type="NCBI Taxonomy" id="639004"/>
    <lineage>
        <taxon>Bacteria</taxon>
        <taxon>Pseudomonadati</taxon>
        <taxon>Pseudomonadota</taxon>
        <taxon>Alphaproteobacteria</taxon>
        <taxon>Rhodobacterales</taxon>
        <taxon>Roseobacteraceae</taxon>
        <taxon>Ruegeria</taxon>
    </lineage>
</organism>
<name>A0A1G6NHU6_9RHOB</name>
<dbReference type="EMBL" id="FMZV01000003">
    <property type="protein sequence ID" value="SDC67482.1"/>
    <property type="molecule type" value="Genomic_DNA"/>
</dbReference>
<dbReference type="Pfam" id="PF13717">
    <property type="entry name" value="Zn_ribbon_4"/>
    <property type="match status" value="1"/>
</dbReference>